<protein>
    <recommendedName>
        <fullName evidence="9">C2H2-type domain-containing protein</fullName>
    </recommendedName>
</protein>
<proteinExistence type="predicted"/>
<keyword evidence="6" id="KW-0539">Nucleus</keyword>
<dbReference type="InterPro" id="IPR050888">
    <property type="entry name" value="ZnF_C2H2-type_TF"/>
</dbReference>
<evidence type="ECO:0000256" key="6">
    <source>
        <dbReference type="ARBA" id="ARBA00023242"/>
    </source>
</evidence>
<evidence type="ECO:0000259" key="9">
    <source>
        <dbReference type="SMART" id="SM00355"/>
    </source>
</evidence>
<sequence>MLPVHGSLFLISSVRIFQGYASGICYPPPLPPSYTPDFGRFPPPYQYPPRPPSVGYRNFNRRCNTDSTLDPQLMRMPPPASVSAAPASTITMSGMASSNNPRGPGNCSVPPTATSTPPRQSVLMPRQQSALLSPPLNHSSSLNQSSPIFNSSSIFKRLKAKARSEMSSVLRLDPAVLLNRGPQLVSQEPVRQSRKGFHVCHYCQRIFSSPSLYANHLNRPVARVLYRCHLCPSTSDTVVPVLQRTSPTEQSGNLSAPNLCALYAHMAQCHALEPPSAWKLVPSRLSVTAIPWLTENLEDSLKRQSSQSMIPQTIYTEGQELVDLGNDIDRRLTNMLRVSQFRFQPPDSGDGGDTFLLSPDIRFTSIYSNHLISTPSSSSGSSGLSNDGLPTTLNSPICHLLFRLAEASSWHGHFFLTGWYPSIDSSGTQEAVPSPPPAASFEEIQQAYEALLKDVQHPFSLASTMEGGTLRCMLCGAFRTDSCNSLRNHLTGCSNGADMATAKCALCSLSLVHNRRDTLMCSIKAHLLFHLDIYLFCPHCGFAPPPDLPPPLAEACLRLHLRFVCFHFNLVKVLLCSKPAAACRERVFLSVENFVQHWFEAHTTRKYGCQLCGTPHKLEEGVNDSPNRVNGTFEFPDLATICKHLQESHSLSSTSANTFSKIAYECSECPFISSIPVEFVDHFSLAHCRSVEFVTLSTNSGSFQNRQSPCEFRCYYRCFGLCRQIFSTLDELRSHMRTCVYALATLKQTLGDLLFNSSTPDELTQEQSSDIANREKNPLCLCLYCDVSTKSNGISLGKRNDSETQSSTDSSNSVPLPPDTFQSAKPFEDLQHLHGHEHTTHVTGSSLTAGGNQVGCPFCREKLTLKTSDSGSGIAAELLNHLRKHAMANPYVSWQMNRMRRFSEVRAEVVTCHCHTGWLDSPLALMAHAAALPTSINTFRGSSRSHKFGDVALLPFPSLFSSPPKKNFTKPVTAPIPAEIQSATTSTATQTVINVDEDTVTNGGVVETNAAGIATVKYLYQPGGHPPLSKEVYEHLRFGRYFELDDRLKTFNASLESDDEVSSAANKVFVCPICQYNGASRWALTEHAFFSHWLRLCYICCDYIYDDSARCDSFSKKSIWSHVYACLNHRHAAILSFKSAQDEFVEDMGIQMQQRGKKRRHSALETATESSETLVSPPTLHPSSLPRVEDGSGDLDESRSRDPPSVSVFPMQQMDIEEDNMPLAIRAQTDILGNKAVSSTNLR</sequence>
<dbReference type="GO" id="GO:0008270">
    <property type="term" value="F:zinc ion binding"/>
    <property type="evidence" value="ECO:0007669"/>
    <property type="project" value="UniProtKB-KW"/>
</dbReference>
<evidence type="ECO:0000256" key="1">
    <source>
        <dbReference type="ARBA" id="ARBA00004123"/>
    </source>
</evidence>
<feature type="chain" id="PRO_5022163518" description="C2H2-type domain-containing protein" evidence="8">
    <location>
        <begin position="22"/>
        <end position="1243"/>
    </location>
</feature>
<evidence type="ECO:0000256" key="7">
    <source>
        <dbReference type="SAM" id="MobiDB-lite"/>
    </source>
</evidence>
<evidence type="ECO:0000256" key="4">
    <source>
        <dbReference type="ARBA" id="ARBA00022771"/>
    </source>
</evidence>
<dbReference type="Proteomes" id="UP000321570">
    <property type="component" value="Unassembled WGS sequence"/>
</dbReference>
<feature type="domain" description="C2H2-type" evidence="9">
    <location>
        <begin position="664"/>
        <end position="687"/>
    </location>
</feature>
<feature type="domain" description="C2H2-type" evidence="9">
    <location>
        <begin position="1069"/>
        <end position="1092"/>
    </location>
</feature>
<feature type="region of interest" description="Disordered" evidence="7">
    <location>
        <begin position="1151"/>
        <end position="1208"/>
    </location>
</feature>
<dbReference type="GO" id="GO:0005634">
    <property type="term" value="C:nucleus"/>
    <property type="evidence" value="ECO:0007669"/>
    <property type="project" value="UniProtKB-SubCell"/>
</dbReference>
<feature type="region of interest" description="Disordered" evidence="7">
    <location>
        <begin position="91"/>
        <end position="122"/>
    </location>
</feature>
<feature type="domain" description="C2H2-type" evidence="9">
    <location>
        <begin position="198"/>
        <end position="218"/>
    </location>
</feature>
<keyword evidence="8" id="KW-0732">Signal</keyword>
<keyword evidence="2" id="KW-0479">Metal-binding</keyword>
<feature type="compositionally biased region" description="Polar residues" evidence="7">
    <location>
        <begin position="91"/>
        <end position="101"/>
    </location>
</feature>
<organism evidence="10 11">
    <name type="scientific">Hymenolepis diminuta</name>
    <name type="common">Rat tapeworm</name>
    <dbReference type="NCBI Taxonomy" id="6216"/>
    <lineage>
        <taxon>Eukaryota</taxon>
        <taxon>Metazoa</taxon>
        <taxon>Spiralia</taxon>
        <taxon>Lophotrochozoa</taxon>
        <taxon>Platyhelminthes</taxon>
        <taxon>Cestoda</taxon>
        <taxon>Eucestoda</taxon>
        <taxon>Cyclophyllidea</taxon>
        <taxon>Hymenolepididae</taxon>
        <taxon>Hymenolepis</taxon>
    </lineage>
</organism>
<accession>A0A564Z035</accession>
<keyword evidence="3" id="KW-0677">Repeat</keyword>
<evidence type="ECO:0000256" key="3">
    <source>
        <dbReference type="ARBA" id="ARBA00022737"/>
    </source>
</evidence>
<reference evidence="10 11" key="1">
    <citation type="submission" date="2019-07" db="EMBL/GenBank/DDBJ databases">
        <authorList>
            <person name="Jastrzebski P J."/>
            <person name="Paukszto L."/>
            <person name="Jastrzebski P J."/>
        </authorList>
    </citation>
    <scope>NUCLEOTIDE SEQUENCE [LARGE SCALE GENOMIC DNA]</scope>
    <source>
        <strain evidence="10 11">WMS-il1</strain>
    </source>
</reference>
<dbReference type="AlphaFoldDB" id="A0A564Z035"/>
<feature type="domain" description="C2H2-type" evidence="9">
    <location>
        <begin position="226"/>
        <end position="270"/>
    </location>
</feature>
<evidence type="ECO:0000313" key="10">
    <source>
        <dbReference type="EMBL" id="VUZ52887.1"/>
    </source>
</evidence>
<feature type="compositionally biased region" description="Polar residues" evidence="7">
    <location>
        <begin position="1165"/>
        <end position="1176"/>
    </location>
</feature>
<keyword evidence="4" id="KW-0863">Zinc-finger</keyword>
<keyword evidence="11" id="KW-1185">Reference proteome</keyword>
<keyword evidence="5" id="KW-0862">Zinc</keyword>
<evidence type="ECO:0000256" key="8">
    <source>
        <dbReference type="SAM" id="SignalP"/>
    </source>
</evidence>
<dbReference type="EMBL" id="CABIJS010000543">
    <property type="protein sequence ID" value="VUZ52887.1"/>
    <property type="molecule type" value="Genomic_DNA"/>
</dbReference>
<feature type="compositionally biased region" description="Polar residues" evidence="7">
    <location>
        <begin position="109"/>
        <end position="119"/>
    </location>
</feature>
<name>A0A564Z035_HYMDI</name>
<dbReference type="SMART" id="SM00355">
    <property type="entry name" value="ZnF_C2H2"/>
    <property type="match status" value="5"/>
</dbReference>
<evidence type="ECO:0000256" key="5">
    <source>
        <dbReference type="ARBA" id="ARBA00022833"/>
    </source>
</evidence>
<evidence type="ECO:0000256" key="2">
    <source>
        <dbReference type="ARBA" id="ARBA00022723"/>
    </source>
</evidence>
<evidence type="ECO:0000313" key="11">
    <source>
        <dbReference type="Proteomes" id="UP000321570"/>
    </source>
</evidence>
<feature type="compositionally biased region" description="Low complexity" evidence="7">
    <location>
        <begin position="803"/>
        <end position="813"/>
    </location>
</feature>
<gene>
    <name evidence="10" type="ORF">WMSIL1_LOCUS11373</name>
</gene>
<dbReference type="PANTHER" id="PTHR24406">
    <property type="entry name" value="TRANSCRIPTIONAL REPRESSOR CTCFL-RELATED"/>
    <property type="match status" value="1"/>
</dbReference>
<comment type="subcellular location">
    <subcellularLocation>
        <location evidence="1">Nucleus</location>
    </subcellularLocation>
</comment>
<feature type="region of interest" description="Disordered" evidence="7">
    <location>
        <begin position="796"/>
        <end position="821"/>
    </location>
</feature>
<dbReference type="InterPro" id="IPR013087">
    <property type="entry name" value="Znf_C2H2_type"/>
</dbReference>
<feature type="domain" description="C2H2-type" evidence="9">
    <location>
        <begin position="607"/>
        <end position="649"/>
    </location>
</feature>
<feature type="signal peptide" evidence="8">
    <location>
        <begin position="1"/>
        <end position="21"/>
    </location>
</feature>